<dbReference type="EMBL" id="SSSN01000007">
    <property type="protein sequence ID" value="THG34036.1"/>
    <property type="molecule type" value="Genomic_DNA"/>
</dbReference>
<dbReference type="OrthoDB" id="9807542at2"/>
<dbReference type="SUPFAM" id="SSF88697">
    <property type="entry name" value="PUA domain-like"/>
    <property type="match status" value="1"/>
</dbReference>
<dbReference type="PANTHER" id="PTHR39203:SF1">
    <property type="entry name" value="CYTOPLASMIC PROTEIN"/>
    <property type="match status" value="1"/>
</dbReference>
<dbReference type="RefSeq" id="WP_136424672.1">
    <property type="nucleotide sequence ID" value="NZ_SSSN01000007.1"/>
</dbReference>
<keyword evidence="3" id="KW-1185">Reference proteome</keyword>
<dbReference type="InterPro" id="IPR009326">
    <property type="entry name" value="DUF984"/>
</dbReference>
<evidence type="ECO:0000313" key="2">
    <source>
        <dbReference type="EMBL" id="THG34036.1"/>
    </source>
</evidence>
<dbReference type="SMART" id="SM01022">
    <property type="entry name" value="ASCH"/>
    <property type="match status" value="1"/>
</dbReference>
<reference evidence="2 3" key="1">
    <citation type="submission" date="2019-04" db="EMBL/GenBank/DDBJ databases">
        <authorList>
            <person name="Jiang L."/>
        </authorList>
    </citation>
    <scope>NUCLEOTIDE SEQUENCE [LARGE SCALE GENOMIC DNA]</scope>
    <source>
        <strain evidence="2 3">YIM 131861</strain>
    </source>
</reference>
<protein>
    <submittedName>
        <fullName evidence="2">ASCH domain-containing protein</fullName>
    </submittedName>
</protein>
<organism evidence="2 3">
    <name type="scientific">Orlajensenia flava</name>
    <dbReference type="NCBI Taxonomy" id="2565934"/>
    <lineage>
        <taxon>Bacteria</taxon>
        <taxon>Bacillati</taxon>
        <taxon>Actinomycetota</taxon>
        <taxon>Actinomycetes</taxon>
        <taxon>Micrococcales</taxon>
        <taxon>Microbacteriaceae</taxon>
        <taxon>Orlajensenia</taxon>
    </lineage>
</organism>
<dbReference type="Proteomes" id="UP000307380">
    <property type="component" value="Unassembled WGS sequence"/>
</dbReference>
<gene>
    <name evidence="2" type="ORF">E6C70_11505</name>
</gene>
<dbReference type="AlphaFoldDB" id="A0A4S4FWM4"/>
<name>A0A4S4FWM4_9MICO</name>
<dbReference type="PANTHER" id="PTHR39203">
    <property type="entry name" value="CYTOPLASMIC PROTEIN-RELATED"/>
    <property type="match status" value="1"/>
</dbReference>
<dbReference type="Gene3D" id="3.10.400.10">
    <property type="entry name" value="Sulfate adenylyltransferase"/>
    <property type="match status" value="1"/>
</dbReference>
<evidence type="ECO:0000259" key="1">
    <source>
        <dbReference type="SMART" id="SM01022"/>
    </source>
</evidence>
<dbReference type="InterPro" id="IPR007374">
    <property type="entry name" value="ASCH_domain"/>
</dbReference>
<evidence type="ECO:0000313" key="3">
    <source>
        <dbReference type="Proteomes" id="UP000307380"/>
    </source>
</evidence>
<proteinExistence type="predicted"/>
<feature type="domain" description="ASCH" evidence="1">
    <location>
        <begin position="7"/>
        <end position="134"/>
    </location>
</feature>
<accession>A0A4S4FWM4</accession>
<sequence length="137" mass="14588">MDELPVFEFASQGQLREKLVAAIVAGEKTATSSLAVAYASAGEPLPQVGQRGTVIDSAGTRRAVIETTAVEVSPLSEVPLAHAVAEGEGYADVAAWRAAHTKFWSSRTPHGELGPNFRLDDSTLIVLERFTVVLEAR</sequence>
<dbReference type="PIRSF" id="PIRSF021320">
    <property type="entry name" value="DUF984"/>
    <property type="match status" value="1"/>
</dbReference>
<comment type="caution">
    <text evidence="2">The sequence shown here is derived from an EMBL/GenBank/DDBJ whole genome shotgun (WGS) entry which is preliminary data.</text>
</comment>
<dbReference type="Pfam" id="PF04266">
    <property type="entry name" value="ASCH"/>
    <property type="match status" value="1"/>
</dbReference>
<dbReference type="InterPro" id="IPR015947">
    <property type="entry name" value="PUA-like_sf"/>
</dbReference>